<organism evidence="2 3">
    <name type="scientific">Candidatus Sulfotelmatobacter kueseliae</name>
    <dbReference type="NCBI Taxonomy" id="2042962"/>
    <lineage>
        <taxon>Bacteria</taxon>
        <taxon>Pseudomonadati</taxon>
        <taxon>Acidobacteriota</taxon>
        <taxon>Terriglobia</taxon>
        <taxon>Terriglobales</taxon>
        <taxon>Candidatus Korobacteraceae</taxon>
        <taxon>Candidatus Sulfotelmatobacter</taxon>
    </lineage>
</organism>
<dbReference type="Proteomes" id="UP000238701">
    <property type="component" value="Unassembled WGS sequence"/>
</dbReference>
<evidence type="ECO:0008006" key="4">
    <source>
        <dbReference type="Google" id="ProtNLM"/>
    </source>
</evidence>
<dbReference type="OrthoDB" id="126438at2"/>
<evidence type="ECO:0000313" key="2">
    <source>
        <dbReference type="EMBL" id="SPF41903.1"/>
    </source>
</evidence>
<evidence type="ECO:0000256" key="1">
    <source>
        <dbReference type="SAM" id="Phobius"/>
    </source>
</evidence>
<keyword evidence="1" id="KW-0812">Transmembrane</keyword>
<keyword evidence="1" id="KW-0472">Membrane</keyword>
<sequence>MKILLFAGLLLVVLGIASLVVPIPHTERQGIKAGDINIGVQTSHSERVSPIISAVLIAGGIALTVASARTRPSKN</sequence>
<dbReference type="AlphaFoldDB" id="A0A2U3KQG0"/>
<name>A0A2U3KQG0_9BACT</name>
<proteinExistence type="predicted"/>
<gene>
    <name evidence="2" type="ORF">SBA1_400048</name>
</gene>
<keyword evidence="1" id="KW-1133">Transmembrane helix</keyword>
<evidence type="ECO:0000313" key="3">
    <source>
        <dbReference type="Proteomes" id="UP000238701"/>
    </source>
</evidence>
<accession>A0A2U3KQG0</accession>
<feature type="transmembrane region" description="Helical" evidence="1">
    <location>
        <begin position="51"/>
        <end position="68"/>
    </location>
</feature>
<dbReference type="EMBL" id="OMOD01000134">
    <property type="protein sequence ID" value="SPF41903.1"/>
    <property type="molecule type" value="Genomic_DNA"/>
</dbReference>
<reference evidence="3" key="1">
    <citation type="submission" date="2018-02" db="EMBL/GenBank/DDBJ databases">
        <authorList>
            <person name="Hausmann B."/>
        </authorList>
    </citation>
    <scope>NUCLEOTIDE SEQUENCE [LARGE SCALE GENOMIC DNA]</scope>
    <source>
        <strain evidence="3">Peat soil MAG SbA1</strain>
    </source>
</reference>
<protein>
    <recommendedName>
        <fullName evidence="4">DUF3185 domain-containing protein</fullName>
    </recommendedName>
</protein>